<feature type="domain" description="Ig-like" evidence="2">
    <location>
        <begin position="29"/>
        <end position="133"/>
    </location>
</feature>
<dbReference type="SUPFAM" id="SSF48726">
    <property type="entry name" value="Immunoglobulin"/>
    <property type="match status" value="1"/>
</dbReference>
<dbReference type="InterPro" id="IPR003599">
    <property type="entry name" value="Ig_sub"/>
</dbReference>
<name>A0AAN9AU72_9CAEN</name>
<dbReference type="PROSITE" id="PS50835">
    <property type="entry name" value="IG_LIKE"/>
    <property type="match status" value="1"/>
</dbReference>
<dbReference type="Proteomes" id="UP001374579">
    <property type="component" value="Unassembled WGS sequence"/>
</dbReference>
<dbReference type="EMBL" id="JBAMIC010000019">
    <property type="protein sequence ID" value="KAK7093356.1"/>
    <property type="molecule type" value="Genomic_DNA"/>
</dbReference>
<comment type="caution">
    <text evidence="3">The sequence shown here is derived from an EMBL/GenBank/DDBJ whole genome shotgun (WGS) entry which is preliminary data.</text>
</comment>
<evidence type="ECO:0000256" key="1">
    <source>
        <dbReference type="SAM" id="Phobius"/>
    </source>
</evidence>
<proteinExistence type="predicted"/>
<evidence type="ECO:0000313" key="3">
    <source>
        <dbReference type="EMBL" id="KAK7093356.1"/>
    </source>
</evidence>
<keyword evidence="1" id="KW-0812">Transmembrane</keyword>
<dbReference type="InterPro" id="IPR036179">
    <property type="entry name" value="Ig-like_dom_sf"/>
</dbReference>
<organism evidence="3 4">
    <name type="scientific">Littorina saxatilis</name>
    <dbReference type="NCBI Taxonomy" id="31220"/>
    <lineage>
        <taxon>Eukaryota</taxon>
        <taxon>Metazoa</taxon>
        <taxon>Spiralia</taxon>
        <taxon>Lophotrochozoa</taxon>
        <taxon>Mollusca</taxon>
        <taxon>Gastropoda</taxon>
        <taxon>Caenogastropoda</taxon>
        <taxon>Littorinimorpha</taxon>
        <taxon>Littorinoidea</taxon>
        <taxon>Littorinidae</taxon>
        <taxon>Littorina</taxon>
    </lineage>
</organism>
<dbReference type="AlphaFoldDB" id="A0AAN9AU72"/>
<evidence type="ECO:0000259" key="2">
    <source>
        <dbReference type="PROSITE" id="PS50835"/>
    </source>
</evidence>
<keyword evidence="1" id="KW-0472">Membrane</keyword>
<sequence length="504" mass="55199">MGPEFSGNLTCQKMYSNDTVSSQTCRVTPVRVKMLGDPEVREGGSATFRCYNAPYSPSTVTWTLTNSTGHTLDLGTCDTTRNCSSPHTPDINVTRPTDFKSYLQLGKVQRNMGSIACSYAYNGSTETDDVTLAVYSAPLVDNCLVNICRHNWSAMLSCDVTNLFSSNNIYEFQVHEYVKVLQGVKLRPADSYIFHGRRSFRDVLTAFVNGSDNEEYYKGRITYSWPISPLPVVDTHYWLLLFYAGSHHVEILSPYNVTTPNKLSHNCTHLNYLPETGVVPCVCTTDSLGSPAGRLVWLLGNITIATGDYGVNQVEFPTGRVSRQEGDVFAECQLDWIQPATALLTSHVAYGPDNVSLQIAQSHDVNNNLHLDVISHGIQMKPMASDLVQWGGLCQGQRGFMCTLTPTSAAEVDGKSVTCRVTNPANNGKNAEATVVIRLSSSQNEQGQKQFNKTAAGVGISLGIVVLIVIAVLMIALHRRGRLCKGPLYGTPARPTTVYESSKL</sequence>
<feature type="transmembrane region" description="Helical" evidence="1">
    <location>
        <begin position="455"/>
        <end position="477"/>
    </location>
</feature>
<keyword evidence="1" id="KW-1133">Transmembrane helix</keyword>
<gene>
    <name evidence="3" type="ORF">V1264_007123</name>
</gene>
<protein>
    <recommendedName>
        <fullName evidence="2">Ig-like domain-containing protein</fullName>
    </recommendedName>
</protein>
<dbReference type="SMART" id="SM00409">
    <property type="entry name" value="IG"/>
    <property type="match status" value="1"/>
</dbReference>
<evidence type="ECO:0000313" key="4">
    <source>
        <dbReference type="Proteomes" id="UP001374579"/>
    </source>
</evidence>
<accession>A0AAN9AU72</accession>
<keyword evidence="4" id="KW-1185">Reference proteome</keyword>
<dbReference type="InterPro" id="IPR007110">
    <property type="entry name" value="Ig-like_dom"/>
</dbReference>
<reference evidence="3 4" key="1">
    <citation type="submission" date="2024-02" db="EMBL/GenBank/DDBJ databases">
        <title>Chromosome-scale genome assembly of the rough periwinkle Littorina saxatilis.</title>
        <authorList>
            <person name="De Jode A."/>
            <person name="Faria R."/>
            <person name="Formenti G."/>
            <person name="Sims Y."/>
            <person name="Smith T.P."/>
            <person name="Tracey A."/>
            <person name="Wood J.M.D."/>
            <person name="Zagrodzka Z.B."/>
            <person name="Johannesson K."/>
            <person name="Butlin R.K."/>
            <person name="Leder E.H."/>
        </authorList>
    </citation>
    <scope>NUCLEOTIDE SEQUENCE [LARGE SCALE GENOMIC DNA]</scope>
    <source>
        <strain evidence="3">Snail1</strain>
        <tissue evidence="3">Muscle</tissue>
    </source>
</reference>